<dbReference type="Proteomes" id="UP001629235">
    <property type="component" value="Unassembled WGS sequence"/>
</dbReference>
<gene>
    <name evidence="1" type="ORF">PQR01_22745</name>
</gene>
<name>A0ACC7NFF9_9BURK</name>
<proteinExistence type="predicted"/>
<reference evidence="1 2" key="1">
    <citation type="journal article" date="2024" name="Chem. Sci.">
        <title>Discovery of megapolipeptins by genome mining of a Burkholderiales bacteria collection.</title>
        <authorList>
            <person name="Paulo B.S."/>
            <person name="Recchia M.J.J."/>
            <person name="Lee S."/>
            <person name="Fergusson C.H."/>
            <person name="Romanowski S.B."/>
            <person name="Hernandez A."/>
            <person name="Krull N."/>
            <person name="Liu D.Y."/>
            <person name="Cavanagh H."/>
            <person name="Bos A."/>
            <person name="Gray C.A."/>
            <person name="Murphy B.T."/>
            <person name="Linington R.G."/>
            <person name="Eustaquio A.S."/>
        </authorList>
    </citation>
    <scope>NUCLEOTIDE SEQUENCE [LARGE SCALE GENOMIC DNA]</scope>
    <source>
        <strain evidence="1 2">RL18-126-BIB-B</strain>
    </source>
</reference>
<keyword evidence="2" id="KW-1185">Reference proteome</keyword>
<accession>A0ACC7NFF9</accession>
<sequence>MLTGILLVLPSGDRGRAVSVCAIEFDPVRKGNAFLRTPAKHHRHISVQHIRTFAMHNEPKNSVDRRDFMKTAIALVSASSALATQVATANAQETNAAAAGEATGTPKGIVYTGDVIHGKKVISALDVNDLQRGVKHMFFFQGVQMPTGQSWYVSVIVVRGMKPGKRIALISGVHGDEISPVHTIQTVMNQLDPTRMSGTVLAVLDVSRPALEAMERRWPNSGRGIDLIDINREWPGNENGPSAPSRHAGLLFTRLLRPNADYALDFHTGTSGMDVTSFNLARLELPEARAMAELFPISQIFDNAAYPTLLANALINVGIPAITPEIGAARILDPVMIPLFVEGTMNVLKHYGVVPGPMGRTGRDTGIFIGNSGHAILSTHGGFVELLVKLNDKIKVGQKVAIQRNSFGEIVAEYTSEVAGEVAARRTDATAEPGIPLVMILYQGSTQEIPVDYSE</sequence>
<organism evidence="1 2">
    <name type="scientific">Paraburkholderia rhynchosiae</name>
    <dbReference type="NCBI Taxonomy" id="487049"/>
    <lineage>
        <taxon>Bacteria</taxon>
        <taxon>Pseudomonadati</taxon>
        <taxon>Pseudomonadota</taxon>
        <taxon>Betaproteobacteria</taxon>
        <taxon>Burkholderiales</taxon>
        <taxon>Burkholderiaceae</taxon>
        <taxon>Paraburkholderia</taxon>
    </lineage>
</organism>
<dbReference type="EMBL" id="JAQQDW010000050">
    <property type="protein sequence ID" value="MFM0106233.1"/>
    <property type="molecule type" value="Genomic_DNA"/>
</dbReference>
<evidence type="ECO:0000313" key="2">
    <source>
        <dbReference type="Proteomes" id="UP001629235"/>
    </source>
</evidence>
<comment type="caution">
    <text evidence="1">The sequence shown here is derived from an EMBL/GenBank/DDBJ whole genome shotgun (WGS) entry which is preliminary data.</text>
</comment>
<evidence type="ECO:0000313" key="1">
    <source>
        <dbReference type="EMBL" id="MFM0106233.1"/>
    </source>
</evidence>
<protein>
    <submittedName>
        <fullName evidence="1">Succinylglutamate desuccinylase/aspartoacylase family protein</fullName>
    </submittedName>
</protein>